<accession>A0A4U6XDY6</accession>
<reference evidence="1 2" key="1">
    <citation type="journal article" date="2019" name="PLoS ONE">
        <title>Comparative genome analysis indicates high evolutionary potential of pathogenicity genes in Colletotrichum tanaceti.</title>
        <authorList>
            <person name="Lelwala R.V."/>
            <person name="Korhonen P.K."/>
            <person name="Young N.D."/>
            <person name="Scott J.B."/>
            <person name="Ades P.A."/>
            <person name="Gasser R.B."/>
            <person name="Taylor P.W.J."/>
        </authorList>
    </citation>
    <scope>NUCLEOTIDE SEQUENCE [LARGE SCALE GENOMIC DNA]</scope>
    <source>
        <strain evidence="1">BRIP57314</strain>
    </source>
</reference>
<dbReference type="EMBL" id="PJEX01000262">
    <property type="protein sequence ID" value="TKW52077.1"/>
    <property type="molecule type" value="Genomic_DNA"/>
</dbReference>
<evidence type="ECO:0000313" key="1">
    <source>
        <dbReference type="EMBL" id="TKW52077.1"/>
    </source>
</evidence>
<name>A0A4U6XDY6_9PEZI</name>
<proteinExistence type="predicted"/>
<organism evidence="1 2">
    <name type="scientific">Colletotrichum tanaceti</name>
    <dbReference type="NCBI Taxonomy" id="1306861"/>
    <lineage>
        <taxon>Eukaryota</taxon>
        <taxon>Fungi</taxon>
        <taxon>Dikarya</taxon>
        <taxon>Ascomycota</taxon>
        <taxon>Pezizomycotina</taxon>
        <taxon>Sordariomycetes</taxon>
        <taxon>Hypocreomycetidae</taxon>
        <taxon>Glomerellales</taxon>
        <taxon>Glomerellaceae</taxon>
        <taxon>Colletotrichum</taxon>
        <taxon>Colletotrichum destructivum species complex</taxon>
    </lineage>
</organism>
<dbReference type="Proteomes" id="UP000310108">
    <property type="component" value="Unassembled WGS sequence"/>
</dbReference>
<dbReference type="AlphaFoldDB" id="A0A4U6XDY6"/>
<keyword evidence="2" id="KW-1185">Reference proteome</keyword>
<comment type="caution">
    <text evidence="1">The sequence shown here is derived from an EMBL/GenBank/DDBJ whole genome shotgun (WGS) entry which is preliminary data.</text>
</comment>
<protein>
    <submittedName>
        <fullName evidence="1">Uncharacterized protein</fullName>
    </submittedName>
</protein>
<sequence length="69" mass="7821">MVFRAALVYFPYTVLEARIELGREGRLPKSGASTGVSRQWSRRLCWSSVTAPCQHGFVVIKKKRKKNPA</sequence>
<evidence type="ECO:0000313" key="2">
    <source>
        <dbReference type="Proteomes" id="UP000310108"/>
    </source>
</evidence>
<gene>
    <name evidence="1" type="ORF">CTA1_11334</name>
</gene>